<sequence>MDISINNRMGTKRKYGISISISVFIVGFLSYLIYVKTPVIDESLLPVFTVRSGELNVFIPVHGLFKSAQETLLTAKASGVVTEILIKPGSPVKKGDVIARLENPELIKTAAQHKIEFLEQQSSVSALKLKHEQQQLDLESQLLAIDAAIAQSKLDVNIHGRLQKLGVSSKIELEKAQLKLTLQSKNKELHLKKIQHATALHEFEVAQSELQLDQKRLTLTQTQLEVNSLEIKAEQDGDLQNLQLEVGLNIDKGEAIAKIGSRNRLVATLNLPAHKVNDIALDAEVKINLNGKLITTKIKRIESLITQSSVIAETYELHEQIINDQQLRPTQAFSAKVYSDTLKDQVFVARESGLQPHSHQPVYKKVGDKFLTQNVSSSQMTDSAVLINQGLKPGDIVVVKFPKNLSYLRNRDVFKIKSQQNKEIKI</sequence>
<protein>
    <submittedName>
        <fullName evidence="4">HlyD family efflux transporter periplasmic adaptor subunit</fullName>
    </submittedName>
</protein>
<keyword evidence="3" id="KW-0812">Transmembrane</keyword>
<dbReference type="Proteomes" id="UP000439994">
    <property type="component" value="Unassembled WGS sequence"/>
</dbReference>
<evidence type="ECO:0000256" key="3">
    <source>
        <dbReference type="SAM" id="Phobius"/>
    </source>
</evidence>
<keyword evidence="2" id="KW-0175">Coiled coil</keyword>
<keyword evidence="3" id="KW-1133">Transmembrane helix</keyword>
<dbReference type="EMBL" id="WOCD01000003">
    <property type="protein sequence ID" value="MUH72633.1"/>
    <property type="molecule type" value="Genomic_DNA"/>
</dbReference>
<dbReference type="PANTHER" id="PTHR32347:SF23">
    <property type="entry name" value="BLL5650 PROTEIN"/>
    <property type="match status" value="1"/>
</dbReference>
<dbReference type="PANTHER" id="PTHR32347">
    <property type="entry name" value="EFFLUX SYSTEM COMPONENT YKNX-RELATED"/>
    <property type="match status" value="1"/>
</dbReference>
<dbReference type="OrthoDB" id="9806939at2"/>
<organism evidence="4 5">
    <name type="scientific">Psychrosphaera haliotis</name>
    <dbReference type="NCBI Taxonomy" id="555083"/>
    <lineage>
        <taxon>Bacteria</taxon>
        <taxon>Pseudomonadati</taxon>
        <taxon>Pseudomonadota</taxon>
        <taxon>Gammaproteobacteria</taxon>
        <taxon>Alteromonadales</taxon>
        <taxon>Pseudoalteromonadaceae</taxon>
        <taxon>Psychrosphaera</taxon>
    </lineage>
</organism>
<name>A0A6N8F897_9GAMM</name>
<evidence type="ECO:0000313" key="4">
    <source>
        <dbReference type="EMBL" id="MUH72633.1"/>
    </source>
</evidence>
<gene>
    <name evidence="4" type="ORF">GNP35_09115</name>
</gene>
<keyword evidence="3" id="KW-0472">Membrane</keyword>
<evidence type="ECO:0000256" key="2">
    <source>
        <dbReference type="ARBA" id="ARBA00023054"/>
    </source>
</evidence>
<reference evidence="4 5" key="1">
    <citation type="submission" date="2019-11" db="EMBL/GenBank/DDBJ databases">
        <title>P. haliotis isolates from Z. marina roots.</title>
        <authorList>
            <person name="Cohen M."/>
            <person name="Jospin G."/>
            <person name="Eisen J.A."/>
            <person name="Coil D.A."/>
        </authorList>
    </citation>
    <scope>NUCLEOTIDE SEQUENCE [LARGE SCALE GENOMIC DNA]</scope>
    <source>
        <strain evidence="4 5">UCD-MCMsp1aY</strain>
    </source>
</reference>
<evidence type="ECO:0000256" key="1">
    <source>
        <dbReference type="ARBA" id="ARBA00004196"/>
    </source>
</evidence>
<feature type="transmembrane region" description="Helical" evidence="3">
    <location>
        <begin position="15"/>
        <end position="34"/>
    </location>
</feature>
<dbReference type="GO" id="GO:0030313">
    <property type="term" value="C:cell envelope"/>
    <property type="evidence" value="ECO:0007669"/>
    <property type="project" value="UniProtKB-SubCell"/>
</dbReference>
<evidence type="ECO:0000313" key="5">
    <source>
        <dbReference type="Proteomes" id="UP000439994"/>
    </source>
</evidence>
<accession>A0A6N8F897</accession>
<dbReference type="Gene3D" id="2.40.50.100">
    <property type="match status" value="1"/>
</dbReference>
<keyword evidence="5" id="KW-1185">Reference proteome</keyword>
<proteinExistence type="predicted"/>
<dbReference type="AlphaFoldDB" id="A0A6N8F897"/>
<comment type="caution">
    <text evidence="4">The sequence shown here is derived from an EMBL/GenBank/DDBJ whole genome shotgun (WGS) entry which is preliminary data.</text>
</comment>
<comment type="subcellular location">
    <subcellularLocation>
        <location evidence="1">Cell envelope</location>
    </subcellularLocation>
</comment>
<dbReference type="RefSeq" id="WP_155695795.1">
    <property type="nucleotide sequence ID" value="NZ_WOCD01000003.1"/>
</dbReference>
<dbReference type="InterPro" id="IPR050465">
    <property type="entry name" value="UPF0194_transport"/>
</dbReference>